<evidence type="ECO:0000313" key="9">
    <source>
        <dbReference type="Proteomes" id="UP000219467"/>
    </source>
</evidence>
<comment type="function">
    <text evidence="1">This protein may play a role in the biosynthesis of the prosthetic group of nitrogenase (FeMo cofactor).</text>
</comment>
<evidence type="ECO:0000256" key="1">
    <source>
        <dbReference type="ARBA" id="ARBA00003171"/>
    </source>
</evidence>
<evidence type="ECO:0000256" key="5">
    <source>
        <dbReference type="ARBA" id="ARBA00023231"/>
    </source>
</evidence>
<dbReference type="InterPro" id="IPR000318">
    <property type="entry name" value="Nase_comp1_CS"/>
</dbReference>
<evidence type="ECO:0000256" key="4">
    <source>
        <dbReference type="ARBA" id="ARBA00013282"/>
    </source>
</evidence>
<dbReference type="Pfam" id="PF00148">
    <property type="entry name" value="Oxidored_nitro"/>
    <property type="match status" value="1"/>
</dbReference>
<dbReference type="UniPathway" id="UPA00782"/>
<dbReference type="InterPro" id="IPR050152">
    <property type="entry name" value="ChlB/BchB/BchZ"/>
</dbReference>
<dbReference type="GO" id="GO:0016163">
    <property type="term" value="F:nitrogenase activity"/>
    <property type="evidence" value="ECO:0007669"/>
    <property type="project" value="InterPro"/>
</dbReference>
<dbReference type="PROSITE" id="PS00699">
    <property type="entry name" value="NITROGENASE_1_1"/>
    <property type="match status" value="1"/>
</dbReference>
<evidence type="ECO:0000313" key="8">
    <source>
        <dbReference type="EMBL" id="SNX69199.1"/>
    </source>
</evidence>
<keyword evidence="9" id="KW-1185">Reference proteome</keyword>
<dbReference type="PANTHER" id="PTHR33712:SF7">
    <property type="entry name" value="LIGHT-INDEPENDENT PROTOCHLOROPHYLLIDE REDUCTASE SUBUNIT B"/>
    <property type="match status" value="1"/>
</dbReference>
<evidence type="ECO:0000256" key="6">
    <source>
        <dbReference type="RuleBase" id="RU004021"/>
    </source>
</evidence>
<dbReference type="InterPro" id="IPR005975">
    <property type="entry name" value="Nase_Mo-Fe_CF"/>
</dbReference>
<dbReference type="EMBL" id="OAOQ01000003">
    <property type="protein sequence ID" value="SNX69199.1"/>
    <property type="molecule type" value="Genomic_DNA"/>
</dbReference>
<dbReference type="Gene3D" id="6.10.250.1090">
    <property type="match status" value="1"/>
</dbReference>
<dbReference type="AlphaFoldDB" id="A0A285CNS4"/>
<dbReference type="NCBIfam" id="TIGR01285">
    <property type="entry name" value="nifN"/>
    <property type="match status" value="1"/>
</dbReference>
<dbReference type="PANTHER" id="PTHR33712">
    <property type="entry name" value="LIGHT-INDEPENDENT PROTOCHLOROPHYLLIDE REDUCTASE SUBUNIT B"/>
    <property type="match status" value="1"/>
</dbReference>
<gene>
    <name evidence="8" type="ORF">SAMN05878503_103186</name>
</gene>
<dbReference type="SUPFAM" id="SSF53807">
    <property type="entry name" value="Helical backbone' metal receptor"/>
    <property type="match status" value="1"/>
</dbReference>
<keyword evidence="5 6" id="KW-0535">Nitrogen fixation</keyword>
<reference evidence="9" key="1">
    <citation type="submission" date="2017-08" db="EMBL/GenBank/DDBJ databases">
        <authorList>
            <person name="Varghese N."/>
            <person name="Submissions S."/>
        </authorList>
    </citation>
    <scope>NUCLEOTIDE SEQUENCE [LARGE SCALE GENOMIC DNA]</scope>
    <source>
        <strain evidence="9">JA234</strain>
    </source>
</reference>
<name>A0A285CNS4_9RHOB</name>
<evidence type="ECO:0000256" key="2">
    <source>
        <dbReference type="ARBA" id="ARBA00005155"/>
    </source>
</evidence>
<accession>A0A285CNS4</accession>
<dbReference type="CDD" id="cd01966">
    <property type="entry name" value="Nitrogenase_NifN_1"/>
    <property type="match status" value="1"/>
</dbReference>
<comment type="similarity">
    <text evidence="3 6">Belongs to the NifD/NifK/NifE/NifN family.</text>
</comment>
<dbReference type="Gene3D" id="3.40.50.1980">
    <property type="entry name" value="Nitrogenase molybdenum iron protein domain"/>
    <property type="match status" value="3"/>
</dbReference>
<protein>
    <recommendedName>
        <fullName evidence="4">Nitrogenase iron-molybdenum cofactor biosynthesis protein NifN</fullName>
    </recommendedName>
</protein>
<dbReference type="InterPro" id="IPR000510">
    <property type="entry name" value="Nase/OxRdtase_comp1"/>
</dbReference>
<dbReference type="OrthoDB" id="9800746at2"/>
<dbReference type="GO" id="GO:0065003">
    <property type="term" value="P:protein-containing complex assembly"/>
    <property type="evidence" value="ECO:0007669"/>
    <property type="project" value="InterPro"/>
</dbReference>
<organism evidence="8 9">
    <name type="scientific">Cereibacter ovatus</name>
    <dbReference type="NCBI Taxonomy" id="439529"/>
    <lineage>
        <taxon>Bacteria</taxon>
        <taxon>Pseudomonadati</taxon>
        <taxon>Pseudomonadota</taxon>
        <taxon>Alphaproteobacteria</taxon>
        <taxon>Rhodobacterales</taxon>
        <taxon>Paracoccaceae</taxon>
        <taxon>Cereibacter</taxon>
    </lineage>
</organism>
<comment type="pathway">
    <text evidence="2">Cofactor biosynthesis; Fe-Mo cofactor biosynthesis.</text>
</comment>
<sequence>MARLIHPDRALSTNPLKVSAPLGAAMAYLGIEGAIPLFHGAQGCTAFAMVHMVRHFKEAIPLQTTAMNEVSAILGGGEQIEEAIENLRKRANPKFIGIASTALVETRGEDVAGELREMLSRRTDFADTAVVYAATPDFVGGLEDGWARAVEAIVDALAVPCARREGQVNLLPGAHMTPADVEELAGLIRAFGLDPVILPDLSLSLDGHLADDWRGHSLGGTRLSDIATMAGSIATLAIGDAMRPAAMKLQALGVPAHVVPSVTGLAAVDGLVSLLMTLSGADVPATVRRDRARLADAMLDAHFQIGGLKVALGADPDLGFALGSTLAAMGAELTVVTTTGGAAAERIPADQVIVGDLGDLERAAEAAGARLLLTHSHGRMMAARLHLPHVRAGFPVFDRLGAQDVCRTGYRGTRAFLYEVANAVLSHPHRPAPEDFGAARISSEFDHAASSPSHH</sequence>
<proteinExistence type="inferred from homology"/>
<feature type="domain" description="Nitrogenase/oxidoreductase component 1" evidence="7">
    <location>
        <begin position="19"/>
        <end position="424"/>
    </location>
</feature>
<evidence type="ECO:0000259" key="7">
    <source>
        <dbReference type="Pfam" id="PF00148"/>
    </source>
</evidence>
<evidence type="ECO:0000256" key="3">
    <source>
        <dbReference type="ARBA" id="ARBA00011002"/>
    </source>
</evidence>
<dbReference type="Proteomes" id="UP000219467">
    <property type="component" value="Unassembled WGS sequence"/>
</dbReference>
<dbReference type="RefSeq" id="WP_097029654.1">
    <property type="nucleotide sequence ID" value="NZ_OAOQ01000003.1"/>
</dbReference>